<name>A0ABR0VR56_REHGL</name>
<feature type="compositionally biased region" description="Polar residues" evidence="1">
    <location>
        <begin position="1"/>
        <end position="21"/>
    </location>
</feature>
<reference evidence="2 3" key="1">
    <citation type="journal article" date="2021" name="Comput. Struct. Biotechnol. J.">
        <title>De novo genome assembly of the potent medicinal plant Rehmannia glutinosa using nanopore technology.</title>
        <authorList>
            <person name="Ma L."/>
            <person name="Dong C."/>
            <person name="Song C."/>
            <person name="Wang X."/>
            <person name="Zheng X."/>
            <person name="Niu Y."/>
            <person name="Chen S."/>
            <person name="Feng W."/>
        </authorList>
    </citation>
    <scope>NUCLEOTIDE SEQUENCE [LARGE SCALE GENOMIC DNA]</scope>
    <source>
        <strain evidence="2">DH-2019</strain>
    </source>
</reference>
<comment type="caution">
    <text evidence="2">The sequence shown here is derived from an EMBL/GenBank/DDBJ whole genome shotgun (WGS) entry which is preliminary data.</text>
</comment>
<feature type="region of interest" description="Disordered" evidence="1">
    <location>
        <begin position="189"/>
        <end position="209"/>
    </location>
</feature>
<feature type="compositionally biased region" description="Acidic residues" evidence="1">
    <location>
        <begin position="191"/>
        <end position="206"/>
    </location>
</feature>
<sequence length="346" mass="38680">MVTAKESQTSQQLSARNSPNLAQMAPVQLDQNYGLPYFSVAFQGQPNSDLCGLNTGRPNAFGECFKLPPPYWNTSPNGNLYSKDSQFALPKRLGVSDKPIDASCAPQKRFLIFDRSGNHTRLFFSPSFSPQNRVIASNTPASANGFCEKVASQVDDRFLLNPEKWAENDLNDGEGEMLDDTEEINALLYSDSDDEDTDDDDGENDEVTSMRHNPFSIEEGYDKRKLFNELIEEVASSDDSPKRQRLLDGRYKKSSLVSSCGYYKDDEEYSYVGARSSYDGIDSSKRDKKVKIHETLKILESIIPGLKSKDPVSIIEKAIVYLESMKIETEALGLSYTESTSATYHP</sequence>
<evidence type="ECO:0000256" key="1">
    <source>
        <dbReference type="SAM" id="MobiDB-lite"/>
    </source>
</evidence>
<dbReference type="PANTHER" id="PTHR36066:SF8">
    <property type="entry name" value="TRANSCRIPTION FACTOR SAC51"/>
    <property type="match status" value="1"/>
</dbReference>
<dbReference type="InterPro" id="IPR037546">
    <property type="entry name" value="SAC51-like"/>
</dbReference>
<accession>A0ABR0VR56</accession>
<dbReference type="EMBL" id="JABTTQ020001034">
    <property type="protein sequence ID" value="KAK6136467.1"/>
    <property type="molecule type" value="Genomic_DNA"/>
</dbReference>
<organism evidence="2 3">
    <name type="scientific">Rehmannia glutinosa</name>
    <name type="common">Chinese foxglove</name>
    <dbReference type="NCBI Taxonomy" id="99300"/>
    <lineage>
        <taxon>Eukaryota</taxon>
        <taxon>Viridiplantae</taxon>
        <taxon>Streptophyta</taxon>
        <taxon>Embryophyta</taxon>
        <taxon>Tracheophyta</taxon>
        <taxon>Spermatophyta</taxon>
        <taxon>Magnoliopsida</taxon>
        <taxon>eudicotyledons</taxon>
        <taxon>Gunneridae</taxon>
        <taxon>Pentapetalae</taxon>
        <taxon>asterids</taxon>
        <taxon>lamiids</taxon>
        <taxon>Lamiales</taxon>
        <taxon>Orobanchaceae</taxon>
        <taxon>Rehmannieae</taxon>
        <taxon>Rehmannia</taxon>
    </lineage>
</organism>
<gene>
    <name evidence="2" type="ORF">DH2020_029763</name>
</gene>
<keyword evidence="3" id="KW-1185">Reference proteome</keyword>
<proteinExistence type="predicted"/>
<dbReference type="Proteomes" id="UP001318860">
    <property type="component" value="Unassembled WGS sequence"/>
</dbReference>
<feature type="region of interest" description="Disordered" evidence="1">
    <location>
        <begin position="1"/>
        <end position="22"/>
    </location>
</feature>
<protein>
    <recommendedName>
        <fullName evidence="4">BHLH domain-containing protein</fullName>
    </recommendedName>
</protein>
<evidence type="ECO:0000313" key="3">
    <source>
        <dbReference type="Proteomes" id="UP001318860"/>
    </source>
</evidence>
<evidence type="ECO:0008006" key="4">
    <source>
        <dbReference type="Google" id="ProtNLM"/>
    </source>
</evidence>
<dbReference type="PANTHER" id="PTHR36066">
    <property type="entry name" value="TRANSCRIPTION FACTOR BHLH145"/>
    <property type="match status" value="1"/>
</dbReference>
<evidence type="ECO:0000313" key="2">
    <source>
        <dbReference type="EMBL" id="KAK6136467.1"/>
    </source>
</evidence>